<organism evidence="1 2">
    <name type="scientific">Thorsellia kenyensis</name>
    <dbReference type="NCBI Taxonomy" id="1549888"/>
    <lineage>
        <taxon>Bacteria</taxon>
        <taxon>Pseudomonadati</taxon>
        <taxon>Pseudomonadota</taxon>
        <taxon>Gammaproteobacteria</taxon>
        <taxon>Enterobacterales</taxon>
        <taxon>Thorselliaceae</taxon>
        <taxon>Thorsellia</taxon>
    </lineage>
</organism>
<dbReference type="RefSeq" id="WP_385876288.1">
    <property type="nucleotide sequence ID" value="NZ_JBHLXE010000037.1"/>
</dbReference>
<dbReference type="Pfam" id="PF04244">
    <property type="entry name" value="DPRP"/>
    <property type="match status" value="1"/>
</dbReference>
<dbReference type="Proteomes" id="UP001589758">
    <property type="component" value="Unassembled WGS sequence"/>
</dbReference>
<evidence type="ECO:0000313" key="1">
    <source>
        <dbReference type="EMBL" id="MFC0179191.1"/>
    </source>
</evidence>
<dbReference type="InterPro" id="IPR052551">
    <property type="entry name" value="UV-DNA_repair_photolyase"/>
</dbReference>
<dbReference type="SUPFAM" id="SSF48173">
    <property type="entry name" value="Cryptochrome/photolyase FAD-binding domain"/>
    <property type="match status" value="1"/>
</dbReference>
<reference evidence="1 2" key="1">
    <citation type="submission" date="2024-09" db="EMBL/GenBank/DDBJ databases">
        <authorList>
            <person name="Sun Q."/>
            <person name="Mori K."/>
        </authorList>
    </citation>
    <scope>NUCLEOTIDE SEQUENCE [LARGE SCALE GENOMIC DNA]</scope>
    <source>
        <strain evidence="1 2">CCM 8545</strain>
    </source>
</reference>
<name>A0ABV6CAC0_9GAMM</name>
<comment type="caution">
    <text evidence="1">The sequence shown here is derived from an EMBL/GenBank/DDBJ whole genome shotgun (WGS) entry which is preliminary data.</text>
</comment>
<dbReference type="Gene3D" id="1.10.579.10">
    <property type="entry name" value="DNA Cyclobutane Dipyrimidine Photolyase, subunit A, domain 3"/>
    <property type="match status" value="1"/>
</dbReference>
<sequence length="514" mass="59630">MKKACIIFGDQLSESLSVLSHLDKEKDTILMCEVNEEASYVKHHKAKIAFVFSAMRHFALRLQEIGFKVIYTQIDSKENTGNFTAELKRFLATYDADALIFTEPSEYRVKKMAQSWETLFNIPVKMLEDDRFLITPAEFSHWAANKKNLLLEFFYRMMRKKFNILMKDGHPIGEQWNFDATNRQFPKGNISIPSPFNAPIDSITMEVIDSVNEKFSGHFGELSKSNFYFAVTRIDALRALDDFINNRLIQFGDYQDAMLENEPWMFHSHLSFYLNCGLLLPLECINAAEEAYHLGKAPLNCVEGFIRQILGWREYVRGIYWLYMPNYASMNYLQANRPLPDFFWGAQTPMNCLSQCIGQTQKWAYAHHIQRLMVIGNFALLCGLSVKEVNEWFLVVYADAFEWVEMPNVTGMILYADGGLLGSKPYAAGGSYINKMSNYCKNCHYKVKEKTGTTACPFNYLYWYFLMQHEDKFRTNPRMSMMYSTLSKMEPQSRLLIKANAEDFLNSLKPAKYT</sequence>
<keyword evidence="2" id="KW-1185">Reference proteome</keyword>
<protein>
    <submittedName>
        <fullName evidence="1">Cryptochrome/photolyase family protein</fullName>
    </submittedName>
</protein>
<evidence type="ECO:0000313" key="2">
    <source>
        <dbReference type="Proteomes" id="UP001589758"/>
    </source>
</evidence>
<gene>
    <name evidence="1" type="ORF">ACFFIT_03600</name>
</gene>
<dbReference type="Gene3D" id="1.10.10.1710">
    <property type="entry name" value="Deoxyribodipyrimidine photolyase-related"/>
    <property type="match status" value="1"/>
</dbReference>
<dbReference type="PANTHER" id="PTHR38657:SF1">
    <property type="entry name" value="SLR1343 PROTEIN"/>
    <property type="match status" value="1"/>
</dbReference>
<proteinExistence type="predicted"/>
<dbReference type="InterPro" id="IPR036134">
    <property type="entry name" value="Crypto/Photolyase_FAD-like_sf"/>
</dbReference>
<dbReference type="EMBL" id="JBHLXE010000037">
    <property type="protein sequence ID" value="MFC0179191.1"/>
    <property type="molecule type" value="Genomic_DNA"/>
</dbReference>
<dbReference type="Gene3D" id="1.25.40.80">
    <property type="match status" value="1"/>
</dbReference>
<dbReference type="InterPro" id="IPR007357">
    <property type="entry name" value="PhrB-like"/>
</dbReference>
<dbReference type="Gene3D" id="3.40.50.620">
    <property type="entry name" value="HUPs"/>
    <property type="match status" value="1"/>
</dbReference>
<accession>A0ABV6CAC0</accession>
<dbReference type="InterPro" id="IPR014729">
    <property type="entry name" value="Rossmann-like_a/b/a_fold"/>
</dbReference>
<dbReference type="PANTHER" id="PTHR38657">
    <property type="entry name" value="SLR1343 PROTEIN"/>
    <property type="match status" value="1"/>
</dbReference>